<dbReference type="Gene3D" id="3.20.20.20">
    <property type="entry name" value="Dihydropteroate synthase-like"/>
    <property type="match status" value="1"/>
</dbReference>
<dbReference type="InterPro" id="IPR025595">
    <property type="entry name" value="PterinBD-DUF4346"/>
</dbReference>
<dbReference type="InterPro" id="IPR000489">
    <property type="entry name" value="Pterin-binding_dom"/>
</dbReference>
<evidence type="ECO:0000313" key="3">
    <source>
        <dbReference type="Proteomes" id="UP000732619"/>
    </source>
</evidence>
<gene>
    <name evidence="2" type="ORF">E7Z75_07240</name>
</gene>
<reference evidence="2" key="1">
    <citation type="submission" date="2019-04" db="EMBL/GenBank/DDBJ databases">
        <title>Evolution of Biomass-Degrading Anaerobic Consortia Revealed by Metagenomics.</title>
        <authorList>
            <person name="Peng X."/>
        </authorList>
    </citation>
    <scope>NUCLEOTIDE SEQUENCE</scope>
    <source>
        <strain evidence="2">SIG14</strain>
    </source>
</reference>
<dbReference type="GO" id="GO:0042558">
    <property type="term" value="P:pteridine-containing compound metabolic process"/>
    <property type="evidence" value="ECO:0007669"/>
    <property type="project" value="InterPro"/>
</dbReference>
<accession>A0A8T3VY40</accession>
<dbReference type="Proteomes" id="UP000732619">
    <property type="component" value="Unassembled WGS sequence"/>
</dbReference>
<dbReference type="PROSITE" id="PS50972">
    <property type="entry name" value="PTERIN_BINDING"/>
    <property type="match status" value="1"/>
</dbReference>
<dbReference type="Pfam" id="PF14251">
    <property type="entry name" value="PterinBD-DUF4346"/>
    <property type="match status" value="1"/>
</dbReference>
<dbReference type="AlphaFoldDB" id="A0A8T3VY40"/>
<dbReference type="Pfam" id="PF00809">
    <property type="entry name" value="Pterin_bind"/>
    <property type="match status" value="1"/>
</dbReference>
<dbReference type="EMBL" id="SUTG01000037">
    <property type="protein sequence ID" value="MBE6512915.1"/>
    <property type="molecule type" value="Genomic_DNA"/>
</dbReference>
<dbReference type="InterPro" id="IPR011005">
    <property type="entry name" value="Dihydropteroate_synth-like_sf"/>
</dbReference>
<organism evidence="2 3">
    <name type="scientific">Methanobrevibacter olleyae</name>
    <dbReference type="NCBI Taxonomy" id="294671"/>
    <lineage>
        <taxon>Archaea</taxon>
        <taxon>Methanobacteriati</taxon>
        <taxon>Methanobacteriota</taxon>
        <taxon>Methanomada group</taxon>
        <taxon>Methanobacteria</taxon>
        <taxon>Methanobacteriales</taxon>
        <taxon>Methanobacteriaceae</taxon>
        <taxon>Methanobrevibacter</taxon>
    </lineage>
</organism>
<dbReference type="SUPFAM" id="SSF51717">
    <property type="entry name" value="Dihydropteroate synthetase-like"/>
    <property type="match status" value="1"/>
</dbReference>
<comment type="caution">
    <text evidence="2">The sequence shown here is derived from an EMBL/GenBank/DDBJ whole genome shotgun (WGS) entry which is preliminary data.</text>
</comment>
<sequence length="529" mass="59112">MILIITGHLAYPLVKEMAQKSKKETVVHIAETQVAAFLTPTQIIKEIHEHFEDRLDDIDLILVPGLIRKDTFLIAEEFNIPCYKASTDAADLAMVLDLVDELELSQSTPADKLIIEEKKKQALKFIEDFENDTEKRDELLKKENNILVRNLPVGEDFPMRVLSEIASAPILSKEDLIKKAEFFVASGSDMIDIGMIAGEDRSDEIPDLIDTLRPIVGDRPLSIDTLNPKEIEAAVNHGIDMVLSLDNGNYEEILPLLKEKNVPAVILPTNFSEGYVPHTPKERVESMQKLVSNLDGLDVVCDLILDPVNSSSLVDSIIAFHDFHELDKKPMFFGIGNVIELMDTDSVGANAVLAGIAMELGASILFTPEESGKTHGSVRELAIASKMMFLAKNRQSIPKDLGVDLLVFKDKKKRFDLKQDDGVPIVKQEAPIKFVRDKAGSFKIRVEHAISVKDSYIVATHFKKTQPTISFEGKTASEIYEEIIEKGLVTRLDHAAYLGKELEKAEIAMLTGKEYVQDFELFKDPEEFI</sequence>
<evidence type="ECO:0000259" key="1">
    <source>
        <dbReference type="PROSITE" id="PS50972"/>
    </source>
</evidence>
<proteinExistence type="predicted"/>
<dbReference type="InterPro" id="IPR005236">
    <property type="entry name" value="Dihydropt_synth"/>
</dbReference>
<dbReference type="NCBIfam" id="TIGR00284">
    <property type="entry name" value="dihydropteroate synthase-like protein"/>
    <property type="match status" value="1"/>
</dbReference>
<protein>
    <submittedName>
        <fullName evidence="2">Dihydropteroate synthase-like protein</fullName>
    </submittedName>
</protein>
<evidence type="ECO:0000313" key="2">
    <source>
        <dbReference type="EMBL" id="MBE6512915.1"/>
    </source>
</evidence>
<feature type="domain" description="Pterin-binding" evidence="1">
    <location>
        <begin position="145"/>
        <end position="389"/>
    </location>
</feature>
<name>A0A8T3VY40_METOL</name>